<dbReference type="EMBL" id="ML996701">
    <property type="protein sequence ID" value="KAF2398102.1"/>
    <property type="molecule type" value="Genomic_DNA"/>
</dbReference>
<gene>
    <name evidence="1" type="ORF">EJ06DRAFT_532468</name>
</gene>
<evidence type="ECO:0000313" key="1">
    <source>
        <dbReference type="EMBL" id="KAF2398102.1"/>
    </source>
</evidence>
<evidence type="ECO:0000313" key="2">
    <source>
        <dbReference type="Proteomes" id="UP000799640"/>
    </source>
</evidence>
<name>A0A6G1HQ33_9PEZI</name>
<proteinExistence type="predicted"/>
<dbReference type="Proteomes" id="UP000799640">
    <property type="component" value="Unassembled WGS sequence"/>
</dbReference>
<reference evidence="1" key="1">
    <citation type="journal article" date="2020" name="Stud. Mycol.">
        <title>101 Dothideomycetes genomes: a test case for predicting lifestyles and emergence of pathogens.</title>
        <authorList>
            <person name="Haridas S."/>
            <person name="Albert R."/>
            <person name="Binder M."/>
            <person name="Bloem J."/>
            <person name="Labutti K."/>
            <person name="Salamov A."/>
            <person name="Andreopoulos B."/>
            <person name="Baker S."/>
            <person name="Barry K."/>
            <person name="Bills G."/>
            <person name="Bluhm B."/>
            <person name="Cannon C."/>
            <person name="Castanera R."/>
            <person name="Culley D."/>
            <person name="Daum C."/>
            <person name="Ezra D."/>
            <person name="Gonzalez J."/>
            <person name="Henrissat B."/>
            <person name="Kuo A."/>
            <person name="Liang C."/>
            <person name="Lipzen A."/>
            <person name="Lutzoni F."/>
            <person name="Magnuson J."/>
            <person name="Mondo S."/>
            <person name="Nolan M."/>
            <person name="Ohm R."/>
            <person name="Pangilinan J."/>
            <person name="Park H.-J."/>
            <person name="Ramirez L."/>
            <person name="Alfaro M."/>
            <person name="Sun H."/>
            <person name="Tritt A."/>
            <person name="Yoshinaga Y."/>
            <person name="Zwiers L.-H."/>
            <person name="Turgeon B."/>
            <person name="Goodwin S."/>
            <person name="Spatafora J."/>
            <person name="Crous P."/>
            <person name="Grigoriev I."/>
        </authorList>
    </citation>
    <scope>NUCLEOTIDE SEQUENCE</scope>
    <source>
        <strain evidence="1">CBS 262.69</strain>
    </source>
</reference>
<keyword evidence="2" id="KW-1185">Reference proteome</keyword>
<sequence length="60" mass="6345">MLGRSDDLVAASVMIAPVSTDILRTVCKPSIAYPPAPSSLKNEFFGFTTAWTACGPAQSR</sequence>
<protein>
    <submittedName>
        <fullName evidence="1">Uncharacterized protein</fullName>
    </submittedName>
</protein>
<dbReference type="AlphaFoldDB" id="A0A6G1HQ33"/>
<accession>A0A6G1HQ33</accession>
<organism evidence="1 2">
    <name type="scientific">Trichodelitschia bisporula</name>
    <dbReference type="NCBI Taxonomy" id="703511"/>
    <lineage>
        <taxon>Eukaryota</taxon>
        <taxon>Fungi</taxon>
        <taxon>Dikarya</taxon>
        <taxon>Ascomycota</taxon>
        <taxon>Pezizomycotina</taxon>
        <taxon>Dothideomycetes</taxon>
        <taxon>Dothideomycetes incertae sedis</taxon>
        <taxon>Phaeotrichales</taxon>
        <taxon>Phaeotrichaceae</taxon>
        <taxon>Trichodelitschia</taxon>
    </lineage>
</organism>